<dbReference type="Pfam" id="PF00825">
    <property type="entry name" value="Ribonuclease_P"/>
    <property type="match status" value="1"/>
</dbReference>
<gene>
    <name evidence="6 8" type="primary">rnpA</name>
    <name evidence="8" type="ORF">COV59_00360</name>
</gene>
<dbReference type="InterPro" id="IPR020568">
    <property type="entry name" value="Ribosomal_Su5_D2-typ_SF"/>
</dbReference>
<comment type="caution">
    <text evidence="8">The sequence shown here is derived from an EMBL/GenBank/DDBJ whole genome shotgun (WGS) entry which is preliminary data.</text>
</comment>
<keyword evidence="5 6" id="KW-0694">RNA-binding</keyword>
<evidence type="ECO:0000256" key="2">
    <source>
        <dbReference type="ARBA" id="ARBA00022722"/>
    </source>
</evidence>
<dbReference type="InterPro" id="IPR000100">
    <property type="entry name" value="RNase_P"/>
</dbReference>
<dbReference type="Gene3D" id="3.30.230.10">
    <property type="match status" value="1"/>
</dbReference>
<reference evidence="8 9" key="1">
    <citation type="submission" date="2017-09" db="EMBL/GenBank/DDBJ databases">
        <title>Depth-based differentiation of microbial function through sediment-hosted aquifers and enrichment of novel symbionts in the deep terrestrial subsurface.</title>
        <authorList>
            <person name="Probst A.J."/>
            <person name="Ladd B."/>
            <person name="Jarett J.K."/>
            <person name="Geller-Mcgrath D.E."/>
            <person name="Sieber C.M."/>
            <person name="Emerson J.B."/>
            <person name="Anantharaman K."/>
            <person name="Thomas B.C."/>
            <person name="Malmstrom R."/>
            <person name="Stieglmeier M."/>
            <person name="Klingl A."/>
            <person name="Woyke T."/>
            <person name="Ryan C.M."/>
            <person name="Banfield J.F."/>
        </authorList>
    </citation>
    <scope>NUCLEOTIDE SEQUENCE [LARGE SCALE GENOMIC DNA]</scope>
    <source>
        <strain evidence="8">CG11_big_fil_rev_8_21_14_0_20_39_34</strain>
    </source>
</reference>
<keyword evidence="4 6" id="KW-0378">Hydrolase</keyword>
<evidence type="ECO:0000256" key="7">
    <source>
        <dbReference type="NCBIfam" id="TIGR00188"/>
    </source>
</evidence>
<evidence type="ECO:0000256" key="1">
    <source>
        <dbReference type="ARBA" id="ARBA00022694"/>
    </source>
</evidence>
<name>A0A2H0N6N9_9BACT</name>
<dbReference type="InterPro" id="IPR014721">
    <property type="entry name" value="Ribsml_uS5_D2-typ_fold_subgr"/>
</dbReference>
<evidence type="ECO:0000256" key="3">
    <source>
        <dbReference type="ARBA" id="ARBA00022759"/>
    </source>
</evidence>
<evidence type="ECO:0000256" key="5">
    <source>
        <dbReference type="ARBA" id="ARBA00022884"/>
    </source>
</evidence>
<evidence type="ECO:0000313" key="9">
    <source>
        <dbReference type="Proteomes" id="UP000229600"/>
    </source>
</evidence>
<proteinExistence type="inferred from homology"/>
<comment type="function">
    <text evidence="6">RNaseP catalyzes the removal of the 5'-leader sequence from pre-tRNA to produce the mature 5'-terminus. It can also cleave other RNA substrates such as 4.5S RNA. The protein component plays an auxiliary but essential role in vivo by binding to the 5'-leader sequence and broadening the substrate specificity of the ribozyme.</text>
</comment>
<dbReference type="GO" id="GO:0000049">
    <property type="term" value="F:tRNA binding"/>
    <property type="evidence" value="ECO:0007669"/>
    <property type="project" value="UniProtKB-UniRule"/>
</dbReference>
<sequence length="125" mass="14776">MLPKEFRLKHMKDFKILFDEGHFVGGKVVNMKIWPIQPEKYPRRNYTKDTLLIGFVVSTKVSKSAVKRNRGKRQMREVVRLLLKDHKLKKGFIITLMAKNEILHSEYAEIEKSILDILKRGRVLK</sequence>
<dbReference type="AlphaFoldDB" id="A0A2H0N6N9"/>
<comment type="subunit">
    <text evidence="6">Consists of a catalytic RNA component (M1 or rnpB) and a protein subunit.</text>
</comment>
<dbReference type="GO" id="GO:0001682">
    <property type="term" value="P:tRNA 5'-leader removal"/>
    <property type="evidence" value="ECO:0007669"/>
    <property type="project" value="UniProtKB-UniRule"/>
</dbReference>
<dbReference type="GO" id="GO:0004526">
    <property type="term" value="F:ribonuclease P activity"/>
    <property type="evidence" value="ECO:0007669"/>
    <property type="project" value="UniProtKB-UniRule"/>
</dbReference>
<dbReference type="Proteomes" id="UP000229600">
    <property type="component" value="Unassembled WGS sequence"/>
</dbReference>
<accession>A0A2H0N6N9</accession>
<comment type="catalytic activity">
    <reaction evidence="6">
        <text>Endonucleolytic cleavage of RNA, removing 5'-extranucleotides from tRNA precursor.</text>
        <dbReference type="EC" id="3.1.26.5"/>
    </reaction>
</comment>
<keyword evidence="2 6" id="KW-0540">Nuclease</keyword>
<keyword evidence="3 6" id="KW-0255">Endonuclease</keyword>
<dbReference type="EC" id="3.1.26.5" evidence="6 7"/>
<evidence type="ECO:0000313" key="8">
    <source>
        <dbReference type="EMBL" id="PIR04564.1"/>
    </source>
</evidence>
<dbReference type="NCBIfam" id="TIGR00188">
    <property type="entry name" value="rnpA"/>
    <property type="match status" value="1"/>
</dbReference>
<dbReference type="PANTHER" id="PTHR33992:SF1">
    <property type="entry name" value="RIBONUCLEASE P PROTEIN COMPONENT"/>
    <property type="match status" value="1"/>
</dbReference>
<dbReference type="HAMAP" id="MF_00227">
    <property type="entry name" value="RNase_P"/>
    <property type="match status" value="1"/>
</dbReference>
<protein>
    <recommendedName>
        <fullName evidence="6 7">Ribonuclease P protein component</fullName>
        <shortName evidence="6">RNase P protein</shortName>
        <shortName evidence="6">RNaseP protein</shortName>
        <ecNumber evidence="6 7">3.1.26.5</ecNumber>
    </recommendedName>
    <alternativeName>
        <fullName evidence="6">Protein C5</fullName>
    </alternativeName>
</protein>
<dbReference type="GO" id="GO:0042781">
    <property type="term" value="F:3'-tRNA processing endoribonuclease activity"/>
    <property type="evidence" value="ECO:0007669"/>
    <property type="project" value="TreeGrafter"/>
</dbReference>
<dbReference type="PANTHER" id="PTHR33992">
    <property type="entry name" value="RIBONUCLEASE P PROTEIN COMPONENT"/>
    <property type="match status" value="1"/>
</dbReference>
<organism evidence="8 9">
    <name type="scientific">Candidatus Magasanikbacteria bacterium CG11_big_fil_rev_8_21_14_0_20_39_34</name>
    <dbReference type="NCBI Taxonomy" id="1974653"/>
    <lineage>
        <taxon>Bacteria</taxon>
        <taxon>Candidatus Magasanikiibacteriota</taxon>
    </lineage>
</organism>
<keyword evidence="1 6" id="KW-0819">tRNA processing</keyword>
<comment type="similarity">
    <text evidence="6">Belongs to the RnpA family.</text>
</comment>
<dbReference type="GO" id="GO:0030677">
    <property type="term" value="C:ribonuclease P complex"/>
    <property type="evidence" value="ECO:0007669"/>
    <property type="project" value="TreeGrafter"/>
</dbReference>
<dbReference type="EMBL" id="PCWN01000001">
    <property type="protein sequence ID" value="PIR04564.1"/>
    <property type="molecule type" value="Genomic_DNA"/>
</dbReference>
<evidence type="ECO:0000256" key="6">
    <source>
        <dbReference type="HAMAP-Rule" id="MF_00227"/>
    </source>
</evidence>
<evidence type="ECO:0000256" key="4">
    <source>
        <dbReference type="ARBA" id="ARBA00022801"/>
    </source>
</evidence>
<dbReference type="SUPFAM" id="SSF54211">
    <property type="entry name" value="Ribosomal protein S5 domain 2-like"/>
    <property type="match status" value="1"/>
</dbReference>